<dbReference type="GO" id="GO:0003677">
    <property type="term" value="F:DNA binding"/>
    <property type="evidence" value="ECO:0007669"/>
    <property type="project" value="UniProtKB-UniRule"/>
</dbReference>
<dbReference type="EMBL" id="SHKW01000001">
    <property type="protein sequence ID" value="RZU41893.1"/>
    <property type="molecule type" value="Genomic_DNA"/>
</dbReference>
<keyword evidence="2 4" id="KW-0238">DNA-binding</keyword>
<evidence type="ECO:0000256" key="3">
    <source>
        <dbReference type="ARBA" id="ARBA00023163"/>
    </source>
</evidence>
<accession>A0A4Q7YXM4</accession>
<reference evidence="7 8" key="1">
    <citation type="submission" date="2019-02" db="EMBL/GenBank/DDBJ databases">
        <title>Genomic Encyclopedia of Archaeal and Bacterial Type Strains, Phase II (KMG-II): from individual species to whole genera.</title>
        <authorList>
            <person name="Goeker M."/>
        </authorList>
    </citation>
    <scope>NUCLEOTIDE SEQUENCE [LARGE SCALE GENOMIC DNA]</scope>
    <source>
        <strain evidence="7 8">DSM 18101</strain>
    </source>
</reference>
<dbReference type="PROSITE" id="PS50977">
    <property type="entry name" value="HTH_TETR_2"/>
    <property type="match status" value="1"/>
</dbReference>
<dbReference type="PANTHER" id="PTHR47506:SF6">
    <property type="entry name" value="HTH-TYPE TRANSCRIPTIONAL REPRESSOR NEMR"/>
    <property type="match status" value="1"/>
</dbReference>
<dbReference type="AlphaFoldDB" id="A0A4Q7YXM4"/>
<keyword evidence="8" id="KW-1185">Reference proteome</keyword>
<dbReference type="Pfam" id="PF00440">
    <property type="entry name" value="TetR_N"/>
    <property type="match status" value="1"/>
</dbReference>
<dbReference type="Gene3D" id="1.10.10.60">
    <property type="entry name" value="Homeodomain-like"/>
    <property type="match status" value="1"/>
</dbReference>
<dbReference type="Proteomes" id="UP000292958">
    <property type="component" value="Unassembled WGS sequence"/>
</dbReference>
<evidence type="ECO:0000256" key="2">
    <source>
        <dbReference type="ARBA" id="ARBA00023125"/>
    </source>
</evidence>
<dbReference type="SUPFAM" id="SSF46689">
    <property type="entry name" value="Homeodomain-like"/>
    <property type="match status" value="1"/>
</dbReference>
<sequence>MPLTSTKPTGTKPRKRLTREESRAQTRATLVAVGRRHFLRYGLGGAVAEKIAEDAGFSRGALYSNFDGKEELFVAVIHEEQARHLNFFRSLLKDEPSGKKRAKKFRDAIADLMTDHDWIVLRAEFEVAALRSERIRQSFVEVHRQQLRDGGELVRDLLRSPEVTSKLMPDDFITVIINLAHGLAVTQRILGAELSQKSTRSLVQSLFDHLLWST</sequence>
<protein>
    <submittedName>
        <fullName evidence="7">TetR family transcriptional regulator</fullName>
    </submittedName>
</protein>
<evidence type="ECO:0000256" key="1">
    <source>
        <dbReference type="ARBA" id="ARBA00023015"/>
    </source>
</evidence>
<organism evidence="7 8">
    <name type="scientific">Edaphobacter modestus</name>
    <dbReference type="NCBI Taxonomy" id="388466"/>
    <lineage>
        <taxon>Bacteria</taxon>
        <taxon>Pseudomonadati</taxon>
        <taxon>Acidobacteriota</taxon>
        <taxon>Terriglobia</taxon>
        <taxon>Terriglobales</taxon>
        <taxon>Acidobacteriaceae</taxon>
        <taxon>Edaphobacter</taxon>
    </lineage>
</organism>
<evidence type="ECO:0000313" key="7">
    <source>
        <dbReference type="EMBL" id="RZU41893.1"/>
    </source>
</evidence>
<dbReference type="PANTHER" id="PTHR47506">
    <property type="entry name" value="TRANSCRIPTIONAL REGULATORY PROTEIN"/>
    <property type="match status" value="1"/>
</dbReference>
<name>A0A4Q7YXM4_9BACT</name>
<dbReference type="RefSeq" id="WP_165420113.1">
    <property type="nucleotide sequence ID" value="NZ_SHKW01000001.1"/>
</dbReference>
<evidence type="ECO:0000256" key="4">
    <source>
        <dbReference type="PROSITE-ProRule" id="PRU00335"/>
    </source>
</evidence>
<evidence type="ECO:0000256" key="5">
    <source>
        <dbReference type="SAM" id="MobiDB-lite"/>
    </source>
</evidence>
<feature type="DNA-binding region" description="H-T-H motif" evidence="4">
    <location>
        <begin position="47"/>
        <end position="66"/>
    </location>
</feature>
<gene>
    <name evidence="7" type="ORF">BDD14_3433</name>
</gene>
<evidence type="ECO:0000259" key="6">
    <source>
        <dbReference type="PROSITE" id="PS50977"/>
    </source>
</evidence>
<keyword evidence="1" id="KW-0805">Transcription regulation</keyword>
<feature type="region of interest" description="Disordered" evidence="5">
    <location>
        <begin position="1"/>
        <end position="24"/>
    </location>
</feature>
<dbReference type="InterPro" id="IPR009057">
    <property type="entry name" value="Homeodomain-like_sf"/>
</dbReference>
<feature type="domain" description="HTH tetR-type" evidence="6">
    <location>
        <begin position="24"/>
        <end position="84"/>
    </location>
</feature>
<dbReference type="Gene3D" id="1.10.357.10">
    <property type="entry name" value="Tetracycline Repressor, domain 2"/>
    <property type="match status" value="1"/>
</dbReference>
<keyword evidence="3" id="KW-0804">Transcription</keyword>
<proteinExistence type="predicted"/>
<dbReference type="InterPro" id="IPR001647">
    <property type="entry name" value="HTH_TetR"/>
</dbReference>
<comment type="caution">
    <text evidence="7">The sequence shown here is derived from an EMBL/GenBank/DDBJ whole genome shotgun (WGS) entry which is preliminary data.</text>
</comment>
<evidence type="ECO:0000313" key="8">
    <source>
        <dbReference type="Proteomes" id="UP000292958"/>
    </source>
</evidence>